<dbReference type="Proteomes" id="UP000327157">
    <property type="component" value="Chromosome 7"/>
</dbReference>
<feature type="chain" id="PRO_5024287405" evidence="1">
    <location>
        <begin position="19"/>
        <end position="56"/>
    </location>
</feature>
<feature type="signal peptide" evidence="1">
    <location>
        <begin position="1"/>
        <end position="18"/>
    </location>
</feature>
<reference evidence="2 3" key="3">
    <citation type="submission" date="2019-11" db="EMBL/GenBank/DDBJ databases">
        <title>A de novo genome assembly of a pear dwarfing rootstock.</title>
        <authorList>
            <person name="Wang F."/>
            <person name="Wang J."/>
            <person name="Li S."/>
            <person name="Zhang Y."/>
            <person name="Fang M."/>
            <person name="Ma L."/>
            <person name="Zhao Y."/>
            <person name="Jiang S."/>
        </authorList>
    </citation>
    <scope>NUCLEOTIDE SEQUENCE [LARGE SCALE GENOMIC DNA]</scope>
    <source>
        <strain evidence="2">S2</strain>
        <tissue evidence="2">Leaf</tissue>
    </source>
</reference>
<organism evidence="2 3">
    <name type="scientific">Pyrus ussuriensis x Pyrus communis</name>
    <dbReference type="NCBI Taxonomy" id="2448454"/>
    <lineage>
        <taxon>Eukaryota</taxon>
        <taxon>Viridiplantae</taxon>
        <taxon>Streptophyta</taxon>
        <taxon>Embryophyta</taxon>
        <taxon>Tracheophyta</taxon>
        <taxon>Spermatophyta</taxon>
        <taxon>Magnoliopsida</taxon>
        <taxon>eudicotyledons</taxon>
        <taxon>Gunneridae</taxon>
        <taxon>Pentapetalae</taxon>
        <taxon>rosids</taxon>
        <taxon>fabids</taxon>
        <taxon>Rosales</taxon>
        <taxon>Rosaceae</taxon>
        <taxon>Amygdaloideae</taxon>
        <taxon>Maleae</taxon>
        <taxon>Pyrus</taxon>
    </lineage>
</organism>
<accession>A0A5N5EXG4</accession>
<gene>
    <name evidence="2" type="ORF">D8674_030673</name>
</gene>
<reference evidence="3" key="2">
    <citation type="submission" date="2019-10" db="EMBL/GenBank/DDBJ databases">
        <title>A de novo genome assembly of a pear dwarfing rootstock.</title>
        <authorList>
            <person name="Wang F."/>
            <person name="Wang J."/>
            <person name="Li S."/>
            <person name="Zhang Y."/>
            <person name="Fang M."/>
            <person name="Ma L."/>
            <person name="Zhao Y."/>
            <person name="Jiang S."/>
        </authorList>
    </citation>
    <scope>NUCLEOTIDE SEQUENCE [LARGE SCALE GENOMIC DNA]</scope>
</reference>
<dbReference type="EMBL" id="SMOL01000781">
    <property type="protein sequence ID" value="KAB2595223.1"/>
    <property type="molecule type" value="Genomic_DNA"/>
</dbReference>
<sequence>MTAVGCLYLVLLRVMTESLELHKTVEGRLVLALLAIGRMTELRLTSAAVHLLVTLA</sequence>
<name>A0A5N5EXG4_9ROSA</name>
<keyword evidence="3" id="KW-1185">Reference proteome</keyword>
<proteinExistence type="predicted"/>
<dbReference type="OrthoDB" id="690149at2759"/>
<dbReference type="AlphaFoldDB" id="A0A5N5EXG4"/>
<evidence type="ECO:0000313" key="3">
    <source>
        <dbReference type="Proteomes" id="UP000327157"/>
    </source>
</evidence>
<protein>
    <submittedName>
        <fullName evidence="2">PRA1 family protein B4-like</fullName>
    </submittedName>
</protein>
<reference evidence="2 3" key="1">
    <citation type="submission" date="2019-09" db="EMBL/GenBank/DDBJ databases">
        <authorList>
            <person name="Ou C."/>
        </authorList>
    </citation>
    <scope>NUCLEOTIDE SEQUENCE [LARGE SCALE GENOMIC DNA]</scope>
    <source>
        <strain evidence="2">S2</strain>
        <tissue evidence="2">Leaf</tissue>
    </source>
</reference>
<evidence type="ECO:0000313" key="2">
    <source>
        <dbReference type="EMBL" id="KAB2595223.1"/>
    </source>
</evidence>
<keyword evidence="1" id="KW-0732">Signal</keyword>
<evidence type="ECO:0000256" key="1">
    <source>
        <dbReference type="SAM" id="SignalP"/>
    </source>
</evidence>
<comment type="caution">
    <text evidence="2">The sequence shown here is derived from an EMBL/GenBank/DDBJ whole genome shotgun (WGS) entry which is preliminary data.</text>
</comment>